<gene>
    <name evidence="1" type="ORF">BJY16_007107</name>
</gene>
<dbReference type="Pfam" id="PF07081">
    <property type="entry name" value="DUF1349"/>
    <property type="match status" value="1"/>
</dbReference>
<comment type="caution">
    <text evidence="1">The sequence shown here is derived from an EMBL/GenBank/DDBJ whole genome shotgun (WGS) entry which is preliminary data.</text>
</comment>
<name>A0A7W7H4A4_9ACTN</name>
<dbReference type="InterPro" id="IPR015987">
    <property type="entry name" value="UCP022704"/>
</dbReference>
<dbReference type="InterPro" id="IPR013320">
    <property type="entry name" value="ConA-like_dom_sf"/>
</dbReference>
<evidence type="ECO:0000313" key="1">
    <source>
        <dbReference type="EMBL" id="MBB4743648.1"/>
    </source>
</evidence>
<dbReference type="Proteomes" id="UP000546162">
    <property type="component" value="Unassembled WGS sequence"/>
</dbReference>
<dbReference type="InterPro" id="IPR009784">
    <property type="entry name" value="DUF1349"/>
</dbReference>
<dbReference type="PIRSF" id="PIRSF022704">
    <property type="entry name" value="UCP022704"/>
    <property type="match status" value="1"/>
</dbReference>
<dbReference type="PANTHER" id="PTHR35332">
    <property type="entry name" value="REGULATION OF ENOLASE PROTEIN 1"/>
    <property type="match status" value="1"/>
</dbReference>
<reference evidence="1 2" key="1">
    <citation type="submission" date="2020-08" db="EMBL/GenBank/DDBJ databases">
        <title>Sequencing the genomes of 1000 actinobacteria strains.</title>
        <authorList>
            <person name="Klenk H.-P."/>
        </authorList>
    </citation>
    <scope>NUCLEOTIDE SEQUENCE [LARGE SCALE GENOMIC DNA]</scope>
    <source>
        <strain evidence="1 2">DSM 45809</strain>
    </source>
</reference>
<proteinExistence type="predicted"/>
<dbReference type="RefSeq" id="WP_185043910.1">
    <property type="nucleotide sequence ID" value="NZ_BAABFG010000005.1"/>
</dbReference>
<protein>
    <submittedName>
        <fullName evidence="1">Regulation of enolase protein 1 (Concanavalin A-like superfamily)</fullName>
    </submittedName>
</protein>
<accession>A0A7W7H4A4</accession>
<sequence>MPTGMSWLNEPPQWSDQDGEVRVVTGLETDFWRKTFYGYVTDNGHFYHRPVSGDFTAEVTVAAGHSARFDQAGLMLRADARTWLKTGLEVTSGAVQLSTVLTRDESDLSVLPLPGHDGTMTLRLTRFGDAVCVHRGDGAGGWELVRLGRLDLPETVQVGLMCCSPERAGLEVAFRGFRVGEPIPRDGLE</sequence>
<dbReference type="PANTHER" id="PTHR35332:SF2">
    <property type="entry name" value="REGULATION OF ENOLASE PROTEIN 1"/>
    <property type="match status" value="1"/>
</dbReference>
<keyword evidence="2" id="KW-1185">Reference proteome</keyword>
<dbReference type="EMBL" id="JACHNB010000001">
    <property type="protein sequence ID" value="MBB4743648.1"/>
    <property type="molecule type" value="Genomic_DNA"/>
</dbReference>
<organism evidence="1 2">
    <name type="scientific">Actinoplanes octamycinicus</name>
    <dbReference type="NCBI Taxonomy" id="135948"/>
    <lineage>
        <taxon>Bacteria</taxon>
        <taxon>Bacillati</taxon>
        <taxon>Actinomycetota</taxon>
        <taxon>Actinomycetes</taxon>
        <taxon>Micromonosporales</taxon>
        <taxon>Micromonosporaceae</taxon>
        <taxon>Actinoplanes</taxon>
    </lineage>
</organism>
<dbReference type="AlphaFoldDB" id="A0A7W7H4A4"/>
<dbReference type="SUPFAM" id="SSF49899">
    <property type="entry name" value="Concanavalin A-like lectins/glucanases"/>
    <property type="match status" value="1"/>
</dbReference>
<evidence type="ECO:0000313" key="2">
    <source>
        <dbReference type="Proteomes" id="UP000546162"/>
    </source>
</evidence>
<dbReference type="Gene3D" id="2.60.120.200">
    <property type="match status" value="1"/>
</dbReference>